<sequence length="460" mass="53233">MPNRLLSFAIVALSTLSAFGQESYYRAPASYSTTRDPDLPKYARHAQDTGMDWLKDATWLDLGLDYRFRYEYRDDDIRRNRAGLDEPLLHRTRAYIGIHDALDPFRFAVEMQDSRRYNSDYERDTRDVNEFEIIRLYGEFYFKDALGHDPLGNARPLSLRYGIHNFEFLDRRLIGNNQWRNTANSFQGFHGALGQEKNDWQVDLLAVQPLQREKYEPDAPVKEQWMYAIIGHWRGWSEVITLEPFYLALRQSAHGAVAERFVHSPGLRGYGVIPGTAFDFDFDLIYQTGRSGSQDMEAYAGNLEVGYTFKAPWKPRFSAFYGYAGGDKDPNDDQDNRFERFFGFARPWSANDYIQFENISSPKARLELTPSKTLRMDMGYSWYWLASDTDRLNTAGARDRTGRSGSFIGHEFDMRARWQVTPKVEAILGYAHFTPGGFVESTVRGGDTDFAYFEISVRAF</sequence>
<proteinExistence type="predicted"/>
<evidence type="ECO:0000313" key="3">
    <source>
        <dbReference type="EMBL" id="GEP41755.1"/>
    </source>
</evidence>
<keyword evidence="1" id="KW-0732">Signal</keyword>
<keyword evidence="4" id="KW-1185">Reference proteome</keyword>
<dbReference type="Pfam" id="PF13372">
    <property type="entry name" value="Alginate_exp"/>
    <property type="match status" value="1"/>
</dbReference>
<comment type="caution">
    <text evidence="3">The sequence shown here is derived from an EMBL/GenBank/DDBJ whole genome shotgun (WGS) entry which is preliminary data.</text>
</comment>
<evidence type="ECO:0000256" key="1">
    <source>
        <dbReference type="SAM" id="SignalP"/>
    </source>
</evidence>
<protein>
    <recommendedName>
        <fullName evidence="2">Alginate export domain-containing protein</fullName>
    </recommendedName>
</protein>
<dbReference type="AlphaFoldDB" id="A0A512M4U1"/>
<dbReference type="Proteomes" id="UP000321577">
    <property type="component" value="Unassembled WGS sequence"/>
</dbReference>
<dbReference type="EMBL" id="BKAG01000005">
    <property type="protein sequence ID" value="GEP41755.1"/>
    <property type="molecule type" value="Genomic_DNA"/>
</dbReference>
<feature type="chain" id="PRO_5021760512" description="Alginate export domain-containing protein" evidence="1">
    <location>
        <begin position="21"/>
        <end position="460"/>
    </location>
</feature>
<dbReference type="Gene3D" id="2.40.160.100">
    <property type="match status" value="1"/>
</dbReference>
<accession>A0A512M4U1</accession>
<dbReference type="InterPro" id="IPR053728">
    <property type="entry name" value="Alginate_Permeability_Chnl"/>
</dbReference>
<name>A0A512M4U1_9BACT</name>
<dbReference type="InterPro" id="IPR025388">
    <property type="entry name" value="Alginate_export_dom"/>
</dbReference>
<evidence type="ECO:0000259" key="2">
    <source>
        <dbReference type="Pfam" id="PF13372"/>
    </source>
</evidence>
<evidence type="ECO:0000313" key="4">
    <source>
        <dbReference type="Proteomes" id="UP000321577"/>
    </source>
</evidence>
<feature type="domain" description="Alginate export" evidence="2">
    <location>
        <begin position="59"/>
        <end position="442"/>
    </location>
</feature>
<dbReference type="RefSeq" id="WP_170266603.1">
    <property type="nucleotide sequence ID" value="NZ_BKAG01000005.1"/>
</dbReference>
<reference evidence="3 4" key="1">
    <citation type="submission" date="2019-07" db="EMBL/GenBank/DDBJ databases">
        <title>Whole genome shotgun sequence of Brevifollis gellanilyticus NBRC 108608.</title>
        <authorList>
            <person name="Hosoyama A."/>
            <person name="Uohara A."/>
            <person name="Ohji S."/>
            <person name="Ichikawa N."/>
        </authorList>
    </citation>
    <scope>NUCLEOTIDE SEQUENCE [LARGE SCALE GENOMIC DNA]</scope>
    <source>
        <strain evidence="3 4">NBRC 108608</strain>
    </source>
</reference>
<gene>
    <name evidence="3" type="ORF">BGE01nite_10460</name>
</gene>
<feature type="signal peptide" evidence="1">
    <location>
        <begin position="1"/>
        <end position="20"/>
    </location>
</feature>
<organism evidence="3 4">
    <name type="scientific">Brevifollis gellanilyticus</name>
    <dbReference type="NCBI Taxonomy" id="748831"/>
    <lineage>
        <taxon>Bacteria</taxon>
        <taxon>Pseudomonadati</taxon>
        <taxon>Verrucomicrobiota</taxon>
        <taxon>Verrucomicrobiia</taxon>
        <taxon>Verrucomicrobiales</taxon>
        <taxon>Verrucomicrobiaceae</taxon>
    </lineage>
</organism>